<feature type="domain" description="Cas12f1-like TNB" evidence="2">
    <location>
        <begin position="282"/>
        <end position="344"/>
    </location>
</feature>
<dbReference type="NCBIfam" id="NF040570">
    <property type="entry name" value="guided_TnpB"/>
    <property type="match status" value="1"/>
</dbReference>
<dbReference type="AlphaFoldDB" id="A0A1H7MPP1"/>
<dbReference type="PANTHER" id="PTHR30405">
    <property type="entry name" value="TRANSPOSASE"/>
    <property type="match status" value="1"/>
</dbReference>
<gene>
    <name evidence="3" type="ORF">SAMN04488099_11251</name>
</gene>
<proteinExistence type="predicted"/>
<dbReference type="NCBIfam" id="TIGR01766">
    <property type="entry name" value="IS200/IS605 family accessory protein TnpB-like domain"/>
    <property type="match status" value="1"/>
</dbReference>
<sequence>MKKEQTQSCVKVLKVKLKPTKEQAAELTRLSKEYIYHANQLVQKAVSDGRFPTVTSRHIETSIPSVVKNELIRYAKSKYAEHGNCVFKKRTVSWNNQNYTVTPNHLAFPIMQKGKSMKTAIKAVLTSDQFDLLSQSKRGAMRITKKGYHWIAQIAYHVLPSETTGTDILGIDLGILCPAVGVVASSGQTAFFGNGRANKVIRRKYKKLRRELGQKKKLNAIRTLNDKEARIMQDINHKIARHIVRFARDTNCGTIHLENLSGIRRTSRQRGKHTAILHNWTFAQLTDFIEYKAREIGIVVKKVNPEYTSQTCPTCKARNKVTDRMYQCGCGYRGHRDRVGALNIAQTT</sequence>
<dbReference type="PANTHER" id="PTHR30405:SF11">
    <property type="entry name" value="RNA-GUIDED DNA ENDONUCLEASE RV2885C-RELATED"/>
    <property type="match status" value="1"/>
</dbReference>
<dbReference type="EMBL" id="FNZU01000012">
    <property type="protein sequence ID" value="SEL13154.1"/>
    <property type="molecule type" value="Genomic_DNA"/>
</dbReference>
<dbReference type="InterPro" id="IPR010095">
    <property type="entry name" value="Cas12f1-like_TNB"/>
</dbReference>
<protein>
    <submittedName>
        <fullName evidence="3">Probable transposase</fullName>
    </submittedName>
</protein>
<keyword evidence="1" id="KW-0238">DNA-binding</keyword>
<dbReference type="RefSeq" id="WP_218025380.1">
    <property type="nucleotide sequence ID" value="NZ_BJYC01000014.1"/>
</dbReference>
<dbReference type="InterPro" id="IPR051399">
    <property type="entry name" value="RNA-guided_DNA_endo/Transpos"/>
</dbReference>
<evidence type="ECO:0000259" key="2">
    <source>
        <dbReference type="Pfam" id="PF07282"/>
    </source>
</evidence>
<organism evidence="3 4">
    <name type="scientific">Alkalibacterium pelagium</name>
    <dbReference type="NCBI Taxonomy" id="426702"/>
    <lineage>
        <taxon>Bacteria</taxon>
        <taxon>Bacillati</taxon>
        <taxon>Bacillota</taxon>
        <taxon>Bacilli</taxon>
        <taxon>Lactobacillales</taxon>
        <taxon>Carnobacteriaceae</taxon>
        <taxon>Alkalibacterium</taxon>
    </lineage>
</organism>
<evidence type="ECO:0000313" key="4">
    <source>
        <dbReference type="Proteomes" id="UP000199081"/>
    </source>
</evidence>
<keyword evidence="4" id="KW-1185">Reference proteome</keyword>
<accession>A0A1H7MPP1</accession>
<evidence type="ECO:0000313" key="3">
    <source>
        <dbReference type="EMBL" id="SEL13154.1"/>
    </source>
</evidence>
<reference evidence="4" key="1">
    <citation type="submission" date="2016-10" db="EMBL/GenBank/DDBJ databases">
        <authorList>
            <person name="Varghese N."/>
            <person name="Submissions S."/>
        </authorList>
    </citation>
    <scope>NUCLEOTIDE SEQUENCE [LARGE SCALE GENOMIC DNA]</scope>
    <source>
        <strain evidence="4">DSM 19183</strain>
    </source>
</reference>
<name>A0A1H7MPP1_9LACT</name>
<evidence type="ECO:0000256" key="1">
    <source>
        <dbReference type="ARBA" id="ARBA00023125"/>
    </source>
</evidence>
<dbReference type="STRING" id="426702.SAMN04488099_11251"/>
<dbReference type="Pfam" id="PF07282">
    <property type="entry name" value="Cas12f1-like_TNB"/>
    <property type="match status" value="1"/>
</dbReference>
<dbReference type="Proteomes" id="UP000199081">
    <property type="component" value="Unassembled WGS sequence"/>
</dbReference>
<dbReference type="GO" id="GO:0003677">
    <property type="term" value="F:DNA binding"/>
    <property type="evidence" value="ECO:0007669"/>
    <property type="project" value="UniProtKB-KW"/>
</dbReference>